<dbReference type="Proteomes" id="UP000649259">
    <property type="component" value="Unassembled WGS sequence"/>
</dbReference>
<keyword evidence="3" id="KW-1185">Reference proteome</keyword>
<evidence type="ECO:0000256" key="1">
    <source>
        <dbReference type="SAM" id="SignalP"/>
    </source>
</evidence>
<feature type="chain" id="PRO_5045871605" description="Calcium-binding protein" evidence="1">
    <location>
        <begin position="21"/>
        <end position="308"/>
    </location>
</feature>
<keyword evidence="1" id="KW-0732">Signal</keyword>
<dbReference type="GeneID" id="91471269"/>
<evidence type="ECO:0000313" key="2">
    <source>
        <dbReference type="EMBL" id="GHI61748.1"/>
    </source>
</evidence>
<comment type="caution">
    <text evidence="2">The sequence shown here is derived from an EMBL/GenBank/DDBJ whole genome shotgun (WGS) entry which is preliminary data.</text>
</comment>
<protein>
    <recommendedName>
        <fullName evidence="4">Calcium-binding protein</fullName>
    </recommendedName>
</protein>
<gene>
    <name evidence="2" type="ORF">Saso_33980</name>
</gene>
<evidence type="ECO:0000313" key="3">
    <source>
        <dbReference type="Proteomes" id="UP000649259"/>
    </source>
</evidence>
<feature type="signal peptide" evidence="1">
    <location>
        <begin position="1"/>
        <end position="20"/>
    </location>
</feature>
<name>A0ABQ3S0U2_9ACTN</name>
<accession>A0ABQ3S0U2</accession>
<evidence type="ECO:0008006" key="4">
    <source>
        <dbReference type="Google" id="ProtNLM"/>
    </source>
</evidence>
<dbReference type="RefSeq" id="WP_189921116.1">
    <property type="nucleotide sequence ID" value="NZ_BMSI01000004.1"/>
</dbReference>
<proteinExistence type="predicted"/>
<sequence length="308" mass="31989">MRIRATVAAVTGALALSAFAVPAAQATGSDSHNPVDTLKALHAAVSGKSAFTGATPADTGTPYALNAKFGSVKINNGKPIVAGTTGKVRVPVTFTVTHDAGVDVTAADTELDLVVYRGQSADPANILVGDDWPVCVNSSATVASCKGTLDIYPGEELGNADATTWKALGYVIDWNDVDPYADDIDWTKVGYAEGDALATTKLQRLSKLTVNAAPEPVKKGKTITVTGALTRANWDSGKYTGYAGVYAQLQFRKKNSTTYSTVKSVKTTSTGGLKTTVKAGVDGYYRYVFVGTSTSPAVSAAGDFVDVK</sequence>
<reference evidence="3" key="1">
    <citation type="submission" date="2023-07" db="EMBL/GenBank/DDBJ databases">
        <title>Whole genome shotgun sequence of Streptomyces cacaoi subsp. asoensis NBRC 13813.</title>
        <authorList>
            <person name="Komaki H."/>
            <person name="Tamura T."/>
        </authorList>
    </citation>
    <scope>NUCLEOTIDE SEQUENCE [LARGE SCALE GENOMIC DNA]</scope>
    <source>
        <strain evidence="3">NBRC 13813</strain>
    </source>
</reference>
<organism evidence="2 3">
    <name type="scientific">Streptomyces asoensis</name>
    <dbReference type="NCBI Taxonomy" id="249586"/>
    <lineage>
        <taxon>Bacteria</taxon>
        <taxon>Bacillati</taxon>
        <taxon>Actinomycetota</taxon>
        <taxon>Actinomycetes</taxon>
        <taxon>Kitasatosporales</taxon>
        <taxon>Streptomycetaceae</taxon>
        <taxon>Streptomyces</taxon>
    </lineage>
</organism>
<dbReference type="EMBL" id="BNEB01000003">
    <property type="protein sequence ID" value="GHI61748.1"/>
    <property type="molecule type" value="Genomic_DNA"/>
</dbReference>